<evidence type="ECO:0000256" key="1">
    <source>
        <dbReference type="SAM" id="SignalP"/>
    </source>
</evidence>
<proteinExistence type="predicted"/>
<sequence length="47" mass="5167">MLFILVRNLCSGGVGGRGPCPPTCNQFIPSRSKYKAQNDSMIFFLCV</sequence>
<dbReference type="EMBL" id="JADYXP020000002">
    <property type="protein sequence ID" value="KAL0130912.1"/>
    <property type="molecule type" value="Genomic_DNA"/>
</dbReference>
<keyword evidence="1" id="KW-0732">Signal</keyword>
<name>A0AAW2GUD2_9HYME</name>
<keyword evidence="3" id="KW-1185">Reference proteome</keyword>
<feature type="signal peptide" evidence="1">
    <location>
        <begin position="1"/>
        <end position="16"/>
    </location>
</feature>
<organism evidence="2 3">
    <name type="scientific">Cardiocondyla obscurior</name>
    <dbReference type="NCBI Taxonomy" id="286306"/>
    <lineage>
        <taxon>Eukaryota</taxon>
        <taxon>Metazoa</taxon>
        <taxon>Ecdysozoa</taxon>
        <taxon>Arthropoda</taxon>
        <taxon>Hexapoda</taxon>
        <taxon>Insecta</taxon>
        <taxon>Pterygota</taxon>
        <taxon>Neoptera</taxon>
        <taxon>Endopterygota</taxon>
        <taxon>Hymenoptera</taxon>
        <taxon>Apocrita</taxon>
        <taxon>Aculeata</taxon>
        <taxon>Formicoidea</taxon>
        <taxon>Formicidae</taxon>
        <taxon>Myrmicinae</taxon>
        <taxon>Cardiocondyla</taxon>
    </lineage>
</organism>
<feature type="chain" id="PRO_5043632310" evidence="1">
    <location>
        <begin position="17"/>
        <end position="47"/>
    </location>
</feature>
<accession>A0AAW2GUD2</accession>
<dbReference type="AlphaFoldDB" id="A0AAW2GUD2"/>
<evidence type="ECO:0000313" key="3">
    <source>
        <dbReference type="Proteomes" id="UP001430953"/>
    </source>
</evidence>
<evidence type="ECO:0000313" key="2">
    <source>
        <dbReference type="EMBL" id="KAL0130912.1"/>
    </source>
</evidence>
<dbReference type="Proteomes" id="UP001430953">
    <property type="component" value="Unassembled WGS sequence"/>
</dbReference>
<gene>
    <name evidence="2" type="ORF">PUN28_002481</name>
</gene>
<reference evidence="2 3" key="1">
    <citation type="submission" date="2023-03" db="EMBL/GenBank/DDBJ databases">
        <title>High recombination rates correlate with genetic variation in Cardiocondyla obscurior ants.</title>
        <authorList>
            <person name="Errbii M."/>
        </authorList>
    </citation>
    <scope>NUCLEOTIDE SEQUENCE [LARGE SCALE GENOMIC DNA]</scope>
    <source>
        <strain evidence="2">Alpha-2009</strain>
        <tissue evidence="2">Whole body</tissue>
    </source>
</reference>
<comment type="caution">
    <text evidence="2">The sequence shown here is derived from an EMBL/GenBank/DDBJ whole genome shotgun (WGS) entry which is preliminary data.</text>
</comment>
<protein>
    <submittedName>
        <fullName evidence="2">Uncharacterized protein</fullName>
    </submittedName>
</protein>